<dbReference type="GO" id="GO:0004401">
    <property type="term" value="F:histidinol-phosphatase activity"/>
    <property type="evidence" value="ECO:0007669"/>
    <property type="project" value="UniProtKB-UniRule"/>
</dbReference>
<sequence length="262" mass="30919">MKANYHSHTTRCHHAKGSDEEYILSAIKGGFDEIGFSDHCPWPFENGYSSRIRMDVSEFENYVTSVQALKEKYKNQISVKIGLECEYFEEYLPWLKNLIHEYKLDYVIFGNHFSENESRGYYFGTETTSKEALYQYMETAIKGMETGLFSYFAHPDLFMRSWTDLNEDFYYVCRKICEKAKELDILLEYNISGYIYNRDFNVNGFPNINFWTIAAEVGCKAIIGIDAHHNMYYETEEYRNRALKELADLNIEVVETMPFIQH</sequence>
<dbReference type="EC" id="3.1.3.15" evidence="3 8"/>
<dbReference type="SUPFAM" id="SSF89550">
    <property type="entry name" value="PHP domain-like"/>
    <property type="match status" value="1"/>
</dbReference>
<comment type="similarity">
    <text evidence="2 8">Belongs to the PHP hydrolase family. HisK subfamily.</text>
</comment>
<evidence type="ECO:0000256" key="5">
    <source>
        <dbReference type="ARBA" id="ARBA00022801"/>
    </source>
</evidence>
<protein>
    <recommendedName>
        <fullName evidence="3 8">Histidinol-phosphatase</fullName>
        <shortName evidence="8">HolPase</shortName>
        <ecNumber evidence="3 8">3.1.3.15</ecNumber>
    </recommendedName>
</protein>
<dbReference type="Proteomes" id="UP000487649">
    <property type="component" value="Unassembled WGS sequence"/>
</dbReference>
<dbReference type="Gene3D" id="3.20.20.140">
    <property type="entry name" value="Metal-dependent hydrolases"/>
    <property type="match status" value="1"/>
</dbReference>
<proteinExistence type="inferred from homology"/>
<evidence type="ECO:0000313" key="11">
    <source>
        <dbReference type="Proteomes" id="UP000487649"/>
    </source>
</evidence>
<keyword evidence="5 8" id="KW-0378">Hydrolase</keyword>
<dbReference type="InterPro" id="IPR010140">
    <property type="entry name" value="Histidinol_P_phosphatase_HisJ"/>
</dbReference>
<keyword evidence="6 8" id="KW-0368">Histidine biosynthesis</keyword>
<dbReference type="Pfam" id="PF02811">
    <property type="entry name" value="PHP"/>
    <property type="match status" value="1"/>
</dbReference>
<dbReference type="CDD" id="cd12110">
    <property type="entry name" value="PHP_HisPPase_Hisj_like"/>
    <property type="match status" value="1"/>
</dbReference>
<name>A0A173TC15_9FIRM</name>
<evidence type="ECO:0000313" key="10">
    <source>
        <dbReference type="EMBL" id="MTK20264.1"/>
    </source>
</evidence>
<gene>
    <name evidence="10" type="ORF">GMA92_02270</name>
</gene>
<dbReference type="PANTHER" id="PTHR21039:SF0">
    <property type="entry name" value="HISTIDINOL-PHOSPHATASE"/>
    <property type="match status" value="1"/>
</dbReference>
<dbReference type="GO" id="GO:0000105">
    <property type="term" value="P:L-histidine biosynthetic process"/>
    <property type="evidence" value="ECO:0007669"/>
    <property type="project" value="UniProtKB-UniRule"/>
</dbReference>
<comment type="pathway">
    <text evidence="1 8">Amino-acid biosynthesis; L-histidine biosynthesis; L-histidine from 5-phospho-alpha-D-ribose 1-diphosphate: step 8/9.</text>
</comment>
<evidence type="ECO:0000259" key="9">
    <source>
        <dbReference type="Pfam" id="PF02811"/>
    </source>
</evidence>
<dbReference type="PANTHER" id="PTHR21039">
    <property type="entry name" value="HISTIDINOL PHOSPHATASE-RELATED"/>
    <property type="match status" value="1"/>
</dbReference>
<dbReference type="GO" id="GO:0005737">
    <property type="term" value="C:cytoplasm"/>
    <property type="evidence" value="ECO:0007669"/>
    <property type="project" value="TreeGrafter"/>
</dbReference>
<evidence type="ECO:0000256" key="7">
    <source>
        <dbReference type="ARBA" id="ARBA00049158"/>
    </source>
</evidence>
<accession>A0A173TC15</accession>
<organism evidence="10 11">
    <name type="scientific">Turicibacter sanguinis</name>
    <dbReference type="NCBI Taxonomy" id="154288"/>
    <lineage>
        <taxon>Bacteria</taxon>
        <taxon>Bacillati</taxon>
        <taxon>Bacillota</taxon>
        <taxon>Erysipelotrichia</taxon>
        <taxon>Erysipelotrichales</taxon>
        <taxon>Turicibacteraceae</taxon>
        <taxon>Turicibacter</taxon>
    </lineage>
</organism>
<dbReference type="OrthoDB" id="9775255at2"/>
<comment type="catalytic activity">
    <reaction evidence="7 8">
        <text>L-histidinol phosphate + H2O = L-histidinol + phosphate</text>
        <dbReference type="Rhea" id="RHEA:14465"/>
        <dbReference type="ChEBI" id="CHEBI:15377"/>
        <dbReference type="ChEBI" id="CHEBI:43474"/>
        <dbReference type="ChEBI" id="CHEBI:57699"/>
        <dbReference type="ChEBI" id="CHEBI:57980"/>
        <dbReference type="EC" id="3.1.3.15"/>
    </reaction>
</comment>
<dbReference type="InterPro" id="IPR004013">
    <property type="entry name" value="PHP_dom"/>
</dbReference>
<dbReference type="EMBL" id="WMQE01000003">
    <property type="protein sequence ID" value="MTK20264.1"/>
    <property type="molecule type" value="Genomic_DNA"/>
</dbReference>
<evidence type="ECO:0000256" key="1">
    <source>
        <dbReference type="ARBA" id="ARBA00004970"/>
    </source>
</evidence>
<evidence type="ECO:0000256" key="6">
    <source>
        <dbReference type="ARBA" id="ARBA00023102"/>
    </source>
</evidence>
<evidence type="ECO:0000256" key="3">
    <source>
        <dbReference type="ARBA" id="ARBA00013085"/>
    </source>
</evidence>
<reference evidence="10 11" key="1">
    <citation type="journal article" date="2019" name="Nat. Med.">
        <title>A library of human gut bacterial isolates paired with longitudinal multiomics data enables mechanistic microbiome research.</title>
        <authorList>
            <person name="Poyet M."/>
            <person name="Groussin M."/>
            <person name="Gibbons S.M."/>
            <person name="Avila-Pacheco J."/>
            <person name="Jiang X."/>
            <person name="Kearney S.M."/>
            <person name="Perrotta A.R."/>
            <person name="Berdy B."/>
            <person name="Zhao S."/>
            <person name="Lieberman T.D."/>
            <person name="Swanson P.K."/>
            <person name="Smith M."/>
            <person name="Roesemann S."/>
            <person name="Alexander J.E."/>
            <person name="Rich S.A."/>
            <person name="Livny J."/>
            <person name="Vlamakis H."/>
            <person name="Clish C."/>
            <person name="Bullock K."/>
            <person name="Deik A."/>
            <person name="Scott J."/>
            <person name="Pierce K.A."/>
            <person name="Xavier R.J."/>
            <person name="Alm E.J."/>
        </authorList>
    </citation>
    <scope>NUCLEOTIDE SEQUENCE [LARGE SCALE GENOMIC DNA]</scope>
    <source>
        <strain evidence="10 11">BIOML-A198</strain>
    </source>
</reference>
<evidence type="ECO:0000256" key="8">
    <source>
        <dbReference type="RuleBase" id="RU366003"/>
    </source>
</evidence>
<feature type="domain" description="PHP" evidence="9">
    <location>
        <begin position="5"/>
        <end position="190"/>
    </location>
</feature>
<keyword evidence="4 8" id="KW-0028">Amino-acid biosynthesis</keyword>
<dbReference type="GeneID" id="60058442"/>
<evidence type="ECO:0000256" key="4">
    <source>
        <dbReference type="ARBA" id="ARBA00022605"/>
    </source>
</evidence>
<dbReference type="RefSeq" id="WP_006785022.1">
    <property type="nucleotide sequence ID" value="NZ_CABJBH010000002.1"/>
</dbReference>
<comment type="caution">
    <text evidence="10">The sequence shown here is derived from an EMBL/GenBank/DDBJ whole genome shotgun (WGS) entry which is preliminary data.</text>
</comment>
<evidence type="ECO:0000256" key="2">
    <source>
        <dbReference type="ARBA" id="ARBA00009152"/>
    </source>
</evidence>
<dbReference type="NCBIfam" id="TIGR01856">
    <property type="entry name" value="hisJ_fam"/>
    <property type="match status" value="1"/>
</dbReference>
<dbReference type="InterPro" id="IPR016195">
    <property type="entry name" value="Pol/histidinol_Pase-like"/>
</dbReference>
<dbReference type="AlphaFoldDB" id="A0A173TC15"/>